<dbReference type="GeneID" id="110219184"/>
<dbReference type="GO" id="GO:0031253">
    <property type="term" value="C:cell projection membrane"/>
    <property type="evidence" value="ECO:0007669"/>
    <property type="project" value="TreeGrafter"/>
</dbReference>
<dbReference type="PIRSF" id="PIRSF005682">
    <property type="entry name" value="Fascin"/>
    <property type="match status" value="1"/>
</dbReference>
<dbReference type="Gene3D" id="2.80.10.50">
    <property type="match status" value="4"/>
</dbReference>
<keyword evidence="5 6" id="KW-0206">Cytoskeleton</keyword>
<evidence type="ECO:0000313" key="9">
    <source>
        <dbReference type="Proteomes" id="UP000515140"/>
    </source>
</evidence>
<feature type="domain" description="Fascin-like" evidence="8">
    <location>
        <begin position="34"/>
        <end position="137"/>
    </location>
</feature>
<dbReference type="InterPro" id="IPR010431">
    <property type="entry name" value="Fascin"/>
</dbReference>
<dbReference type="InterPro" id="IPR008999">
    <property type="entry name" value="Actin-crosslinking"/>
</dbReference>
<dbReference type="GO" id="GO:0001726">
    <property type="term" value="C:ruffle"/>
    <property type="evidence" value="ECO:0007669"/>
    <property type="project" value="TreeGrafter"/>
</dbReference>
<accession>A0A6P5LI41</accession>
<dbReference type="Proteomes" id="UP000515140">
    <property type="component" value="Unplaced"/>
</dbReference>
<dbReference type="PANTHER" id="PTHR10551:SF1">
    <property type="entry name" value="FASCIN-3"/>
    <property type="match status" value="1"/>
</dbReference>
<evidence type="ECO:0000256" key="3">
    <source>
        <dbReference type="ARBA" id="ARBA00022490"/>
    </source>
</evidence>
<dbReference type="GO" id="GO:0005902">
    <property type="term" value="C:microvillus"/>
    <property type="evidence" value="ECO:0007669"/>
    <property type="project" value="TreeGrafter"/>
</dbReference>
<feature type="domain" description="Fascin-like" evidence="8">
    <location>
        <begin position="283"/>
        <end position="390"/>
    </location>
</feature>
<feature type="region of interest" description="Disordered" evidence="7">
    <location>
        <begin position="1"/>
        <end position="20"/>
    </location>
</feature>
<reference evidence="10" key="1">
    <citation type="submission" date="2025-08" db="UniProtKB">
        <authorList>
            <consortium name="RefSeq"/>
        </authorList>
    </citation>
    <scope>IDENTIFICATION</scope>
    <source>
        <tissue evidence="10">Spleen</tissue>
    </source>
</reference>
<dbReference type="InParanoid" id="A0A6P5LI41"/>
<dbReference type="AlphaFoldDB" id="A0A6P5LI41"/>
<comment type="subcellular location">
    <subcellularLocation>
        <location evidence="1 6">Cytoplasm</location>
        <location evidence="1 6">Cytoskeleton</location>
    </subcellularLocation>
</comment>
<evidence type="ECO:0000259" key="8">
    <source>
        <dbReference type="Pfam" id="PF06268"/>
    </source>
</evidence>
<protein>
    <recommendedName>
        <fullName evidence="6">Fascin</fullName>
    </recommendedName>
</protein>
<evidence type="ECO:0000256" key="1">
    <source>
        <dbReference type="ARBA" id="ARBA00004245"/>
    </source>
</evidence>
<evidence type="ECO:0000313" key="10">
    <source>
        <dbReference type="RefSeq" id="XP_020857980.1"/>
    </source>
</evidence>
<dbReference type="GO" id="GO:0051017">
    <property type="term" value="P:actin filament bundle assembly"/>
    <property type="evidence" value="ECO:0007669"/>
    <property type="project" value="TreeGrafter"/>
</dbReference>
<evidence type="ECO:0000256" key="7">
    <source>
        <dbReference type="SAM" id="MobiDB-lite"/>
    </source>
</evidence>
<dbReference type="RefSeq" id="XP_020857980.1">
    <property type="nucleotide sequence ID" value="XM_021002321.1"/>
</dbReference>
<dbReference type="Pfam" id="PF06268">
    <property type="entry name" value="Fascin"/>
    <property type="match status" value="2"/>
</dbReference>
<dbReference type="GO" id="GO:0015629">
    <property type="term" value="C:actin cytoskeleton"/>
    <property type="evidence" value="ECO:0007669"/>
    <property type="project" value="TreeGrafter"/>
</dbReference>
<dbReference type="GO" id="GO:0005737">
    <property type="term" value="C:cytoplasm"/>
    <property type="evidence" value="ECO:0007669"/>
    <property type="project" value="TreeGrafter"/>
</dbReference>
<evidence type="ECO:0000256" key="2">
    <source>
        <dbReference type="ARBA" id="ARBA00007415"/>
    </source>
</evidence>
<dbReference type="GO" id="GO:0030175">
    <property type="term" value="C:filopodium"/>
    <property type="evidence" value="ECO:0007669"/>
    <property type="project" value="TreeGrafter"/>
</dbReference>
<gene>
    <name evidence="10" type="primary">FSCN3</name>
</gene>
<keyword evidence="3 6" id="KW-0963">Cytoplasm</keyword>
<evidence type="ECO:0000256" key="4">
    <source>
        <dbReference type="ARBA" id="ARBA00023203"/>
    </source>
</evidence>
<evidence type="ECO:0000256" key="6">
    <source>
        <dbReference type="PIRNR" id="PIRNR005682"/>
    </source>
</evidence>
<dbReference type="InterPro" id="IPR022768">
    <property type="entry name" value="Fascin-like_dom"/>
</dbReference>
<comment type="similarity">
    <text evidence="2 6">Belongs to the fascin family.</text>
</comment>
<dbReference type="GO" id="GO:0030426">
    <property type="term" value="C:growth cone"/>
    <property type="evidence" value="ECO:0007669"/>
    <property type="project" value="TreeGrafter"/>
</dbReference>
<dbReference type="GO" id="GO:0016477">
    <property type="term" value="P:cell migration"/>
    <property type="evidence" value="ECO:0007669"/>
    <property type="project" value="TreeGrafter"/>
</dbReference>
<sequence>MPHQVWHHPHGEGLDASQVPTRRSEGRLISWAGTYLTAENYGNKITAVAKGLGRRQTWELKVCNEQDEDCQAVVRLQSIYGHILLPEGDGSVYCGCPRNAQHGYFLLRFHRHGKWTLQCMITGRYLESDGEDVFCTSRVLSAYHMWAPRPALHVHVMLYSPITCCYVRASPEQGCVWVDTPVPYLEECGFLLHFHEGLYHLESSSHHFLSQSDRLVNRPSPQTAFHLQLRPGGQIALGDGEGCLLYPQGSHALLALGSSPMGGEEWFVLQHCTAWIAIKAKNRKFITIVSDLEVCASSERMTPMSFFQYKSNPNTNAIQLRSVTGQYLAQRSHRAVVGDGQKQEASAIFCVNWDCGKIALQAANGRYVGVTSDGFLIASSLHPGPCEEFRIRLVNRPFLALRGRYGYVGTSSEHDQMQCNMDQPDCIQLLPCRQSIYHFQAQGGTFWSLTACGTFRPWGKFALNFCLELRGTNLLAVLAPNGYYIRADSSGVLLADSEAITSECLWEF</sequence>
<dbReference type="SUPFAM" id="SSF50405">
    <property type="entry name" value="Actin-crosslinking proteins"/>
    <property type="match status" value="4"/>
</dbReference>
<dbReference type="GO" id="GO:0030027">
    <property type="term" value="C:lamellipodium"/>
    <property type="evidence" value="ECO:0007669"/>
    <property type="project" value="TreeGrafter"/>
</dbReference>
<dbReference type="KEGG" id="pcw:110219184"/>
<dbReference type="GO" id="GO:0051015">
    <property type="term" value="F:actin filament binding"/>
    <property type="evidence" value="ECO:0007669"/>
    <property type="project" value="InterPro"/>
</dbReference>
<dbReference type="FunCoup" id="A0A6P5LI41">
    <property type="interactions" value="4"/>
</dbReference>
<name>A0A6P5LI41_PHACI</name>
<dbReference type="GO" id="GO:0007163">
    <property type="term" value="P:establishment or maintenance of cell polarity"/>
    <property type="evidence" value="ECO:0007669"/>
    <property type="project" value="TreeGrafter"/>
</dbReference>
<organism evidence="9 10">
    <name type="scientific">Phascolarctos cinereus</name>
    <name type="common">Koala</name>
    <dbReference type="NCBI Taxonomy" id="38626"/>
    <lineage>
        <taxon>Eukaryota</taxon>
        <taxon>Metazoa</taxon>
        <taxon>Chordata</taxon>
        <taxon>Craniata</taxon>
        <taxon>Vertebrata</taxon>
        <taxon>Euteleostomi</taxon>
        <taxon>Mammalia</taxon>
        <taxon>Metatheria</taxon>
        <taxon>Diprotodontia</taxon>
        <taxon>Phascolarctidae</taxon>
        <taxon>Phascolarctos</taxon>
    </lineage>
</organism>
<dbReference type="CTD" id="29999"/>
<dbReference type="FunFam" id="2.80.10.50:FF:000055">
    <property type="entry name" value="Fascin"/>
    <property type="match status" value="1"/>
</dbReference>
<dbReference type="GO" id="GO:0030674">
    <property type="term" value="F:protein-macromolecule adaptor activity"/>
    <property type="evidence" value="ECO:0007669"/>
    <property type="project" value="InterPro"/>
</dbReference>
<evidence type="ECO:0000256" key="5">
    <source>
        <dbReference type="ARBA" id="ARBA00023212"/>
    </source>
</evidence>
<dbReference type="PANTHER" id="PTHR10551">
    <property type="entry name" value="FASCIN"/>
    <property type="match status" value="1"/>
</dbReference>
<keyword evidence="4 6" id="KW-0009">Actin-binding</keyword>
<proteinExistence type="inferred from homology"/>
<dbReference type="InterPro" id="IPR024703">
    <property type="entry name" value="Fascin_metazoans"/>
</dbReference>
<keyword evidence="9" id="KW-1185">Reference proteome</keyword>